<accession>A0A2P1BNC3</accession>
<protein>
    <submittedName>
        <fullName evidence="1">Uncharacterized protein</fullName>
    </submittedName>
</protein>
<dbReference type="AlphaFoldDB" id="A0A2P1BNC3"/>
<name>A0A2P1BNC3_KLEPN</name>
<sequence length="77" mass="8382">MCRRACQKETESARTSKHVVSAVAAIDAGDIQIFCFADNTGGREDKAESSVLAGPSTYGKMEVFRFALCFWLCIGNN</sequence>
<dbReference type="EMBL" id="MG700548">
    <property type="protein sequence ID" value="AVI43178.1"/>
    <property type="molecule type" value="Genomic_DNA"/>
</dbReference>
<organism evidence="1">
    <name type="scientific">Klebsiella pneumoniae</name>
    <dbReference type="NCBI Taxonomy" id="573"/>
    <lineage>
        <taxon>Bacteria</taxon>
        <taxon>Pseudomonadati</taxon>
        <taxon>Pseudomonadota</taxon>
        <taxon>Gammaproteobacteria</taxon>
        <taxon>Enterobacterales</taxon>
        <taxon>Enterobacteriaceae</taxon>
        <taxon>Klebsiella/Raoultella group</taxon>
        <taxon>Klebsiella</taxon>
        <taxon>Klebsiella pneumoniae complex</taxon>
    </lineage>
</organism>
<evidence type="ECO:0000313" key="1">
    <source>
        <dbReference type="EMBL" id="AVI43178.1"/>
    </source>
</evidence>
<geneLocation type="plasmid" evidence="1">
    <name>pUJ-1KPC</name>
</geneLocation>
<proteinExistence type="predicted"/>
<reference evidence="1" key="1">
    <citation type="submission" date="2017-12" db="EMBL/GenBank/DDBJ databases">
        <title>Insights into the successfully spreading KPC-encoding IncII plasmids.</title>
        <authorList>
            <person name="Brandt C."/>
            <person name="Pletz M.W."/>
            <person name="Makarewicz O."/>
        </authorList>
    </citation>
    <scope>NUCLEOTIDE SEQUENCE</scope>
    <source>
        <strain evidence="1">UR15381</strain>
        <plasmid evidence="1">pUJ-1KPC</plasmid>
    </source>
</reference>
<keyword evidence="1" id="KW-0614">Plasmid</keyword>